<keyword evidence="1" id="KW-0677">Repeat</keyword>
<keyword evidence="6" id="KW-1185">Reference proteome</keyword>
<gene>
    <name evidence="5" type="ORF">B0T11DRAFT_283338</name>
</gene>
<dbReference type="GO" id="GO:0034080">
    <property type="term" value="P:CENP-A containing chromatin assembly"/>
    <property type="evidence" value="ECO:0007669"/>
    <property type="project" value="TreeGrafter"/>
</dbReference>
<organism evidence="5 6">
    <name type="scientific">Plectosphaerella cucumerina</name>
    <dbReference type="NCBI Taxonomy" id="40658"/>
    <lineage>
        <taxon>Eukaryota</taxon>
        <taxon>Fungi</taxon>
        <taxon>Dikarya</taxon>
        <taxon>Ascomycota</taxon>
        <taxon>Pezizomycotina</taxon>
        <taxon>Sordariomycetes</taxon>
        <taxon>Hypocreomycetidae</taxon>
        <taxon>Glomerellales</taxon>
        <taxon>Plectosphaerellaceae</taxon>
        <taxon>Plectosphaerella</taxon>
    </lineage>
</organism>
<feature type="region of interest" description="Disordered" evidence="3">
    <location>
        <begin position="1"/>
        <end position="45"/>
    </location>
</feature>
<feature type="compositionally biased region" description="Basic and acidic residues" evidence="3">
    <location>
        <begin position="463"/>
        <end position="483"/>
    </location>
</feature>
<feature type="compositionally biased region" description="Acidic residues" evidence="3">
    <location>
        <begin position="170"/>
        <end position="198"/>
    </location>
</feature>
<sequence length="483" mass="52255">MSDVVDQKPEAVEEVAPAVAQPEQEQFDTPAGTEPEEDAKSKKVTLADLSAKGTRLYGNKQYEEAADIFARAAELQAEINGEENNPDNAEILFLYGRSLFKVGQSKSDVLGGKAPAESKPEKPKKKAPTEEAKTDAEKVTQEGVAAVAEAAGGAQQPEITDSKKPLFQFEGDENFDQSDEEEGDDDADEEEEEVEDDLQVAHTILEMARVSYAKHLDQLNSTDADSSDKGKEVSSGDNAMLRHVKERLADTHDLLAEIHLENENFPAAILDSRASLKFKKELHPPESEVLAEAHFKLSLALEFASITTTKEEEGAAGGEQAPFDQDLRDEAISELEAAIASTKLKLQAKEVELAEMASPEENVATKASISDVRDLIEEMEQRLKEMKAPPVDLKATLEAATGTAMQGILGSVLGETPEQTEARLEEAKKTATDLSSLVRKKKKEEPATSEAPANGADSNGTKRKAEEPADEDASKKAKIEEAA</sequence>
<dbReference type="Gene3D" id="1.25.40.10">
    <property type="entry name" value="Tetratricopeptide repeat domain"/>
    <property type="match status" value="1"/>
</dbReference>
<name>A0A8K0X170_9PEZI</name>
<comment type="caution">
    <text evidence="5">The sequence shown here is derived from an EMBL/GenBank/DDBJ whole genome shotgun (WGS) entry which is preliminary data.</text>
</comment>
<feature type="compositionally biased region" description="Basic and acidic residues" evidence="3">
    <location>
        <begin position="1"/>
        <end position="11"/>
    </location>
</feature>
<accession>A0A8K0X170</accession>
<feature type="region of interest" description="Disordered" evidence="3">
    <location>
        <begin position="107"/>
        <end position="199"/>
    </location>
</feature>
<keyword evidence="2" id="KW-0802">TPR repeat</keyword>
<feature type="compositionally biased region" description="Low complexity" evidence="3">
    <location>
        <begin position="14"/>
        <end position="24"/>
    </location>
</feature>
<feature type="region of interest" description="Disordered" evidence="3">
    <location>
        <begin position="421"/>
        <end position="483"/>
    </location>
</feature>
<dbReference type="Pfam" id="PF10516">
    <property type="entry name" value="SHNi-TPR"/>
    <property type="match status" value="1"/>
</dbReference>
<feature type="compositionally biased region" description="Low complexity" evidence="3">
    <location>
        <begin position="141"/>
        <end position="156"/>
    </location>
</feature>
<dbReference type="OrthoDB" id="5587616at2759"/>
<dbReference type="GO" id="GO:0005654">
    <property type="term" value="C:nucleoplasm"/>
    <property type="evidence" value="ECO:0007669"/>
    <property type="project" value="TreeGrafter"/>
</dbReference>
<feature type="domain" description="Tetratricopeptide SHNi-TPR" evidence="4">
    <location>
        <begin position="249"/>
        <end position="286"/>
    </location>
</feature>
<dbReference type="GO" id="GO:0006335">
    <property type="term" value="P:DNA replication-dependent chromatin assembly"/>
    <property type="evidence" value="ECO:0007669"/>
    <property type="project" value="TreeGrafter"/>
</dbReference>
<dbReference type="PANTHER" id="PTHR15081">
    <property type="entry name" value="NUCLEAR AUTOANTIGENIC SPERM PROTEIN NASP -RELATED"/>
    <property type="match status" value="1"/>
</dbReference>
<dbReference type="SUPFAM" id="SSF48452">
    <property type="entry name" value="TPR-like"/>
    <property type="match status" value="1"/>
</dbReference>
<dbReference type="GO" id="GO:0042393">
    <property type="term" value="F:histone binding"/>
    <property type="evidence" value="ECO:0007669"/>
    <property type="project" value="TreeGrafter"/>
</dbReference>
<dbReference type="Proteomes" id="UP000813385">
    <property type="component" value="Unassembled WGS sequence"/>
</dbReference>
<dbReference type="InterPro" id="IPR051730">
    <property type="entry name" value="NASP-like"/>
</dbReference>
<feature type="compositionally biased region" description="Basic and acidic residues" evidence="3">
    <location>
        <begin position="116"/>
        <end position="140"/>
    </location>
</feature>
<evidence type="ECO:0000259" key="4">
    <source>
        <dbReference type="Pfam" id="PF10516"/>
    </source>
</evidence>
<reference evidence="5" key="1">
    <citation type="journal article" date="2021" name="Nat. Commun.">
        <title>Genetic determinants of endophytism in the Arabidopsis root mycobiome.</title>
        <authorList>
            <person name="Mesny F."/>
            <person name="Miyauchi S."/>
            <person name="Thiergart T."/>
            <person name="Pickel B."/>
            <person name="Atanasova L."/>
            <person name="Karlsson M."/>
            <person name="Huettel B."/>
            <person name="Barry K.W."/>
            <person name="Haridas S."/>
            <person name="Chen C."/>
            <person name="Bauer D."/>
            <person name="Andreopoulos W."/>
            <person name="Pangilinan J."/>
            <person name="LaButti K."/>
            <person name="Riley R."/>
            <person name="Lipzen A."/>
            <person name="Clum A."/>
            <person name="Drula E."/>
            <person name="Henrissat B."/>
            <person name="Kohler A."/>
            <person name="Grigoriev I.V."/>
            <person name="Martin F.M."/>
            <person name="Hacquard S."/>
        </authorList>
    </citation>
    <scope>NUCLEOTIDE SEQUENCE</scope>
    <source>
        <strain evidence="5">MPI-CAGE-AT-0016</strain>
    </source>
</reference>
<protein>
    <submittedName>
        <fullName evidence="5">Histone H1-binding protein</fullName>
    </submittedName>
</protein>
<evidence type="ECO:0000256" key="2">
    <source>
        <dbReference type="ARBA" id="ARBA00022803"/>
    </source>
</evidence>
<evidence type="ECO:0000256" key="1">
    <source>
        <dbReference type="ARBA" id="ARBA00022737"/>
    </source>
</evidence>
<dbReference type="InterPro" id="IPR019544">
    <property type="entry name" value="Tetratricopeptide_SHNi-TPR_dom"/>
</dbReference>
<dbReference type="PANTHER" id="PTHR15081:SF1">
    <property type="entry name" value="NUCLEAR AUTOANTIGENIC SPERM PROTEIN"/>
    <property type="match status" value="1"/>
</dbReference>
<proteinExistence type="predicted"/>
<evidence type="ECO:0000256" key="3">
    <source>
        <dbReference type="SAM" id="MobiDB-lite"/>
    </source>
</evidence>
<feature type="region of interest" description="Disordered" evidence="3">
    <location>
        <begin position="220"/>
        <end position="240"/>
    </location>
</feature>
<dbReference type="InterPro" id="IPR011990">
    <property type="entry name" value="TPR-like_helical_dom_sf"/>
</dbReference>
<evidence type="ECO:0000313" key="5">
    <source>
        <dbReference type="EMBL" id="KAH7357921.1"/>
    </source>
</evidence>
<dbReference type="EMBL" id="JAGPXD010000004">
    <property type="protein sequence ID" value="KAH7357921.1"/>
    <property type="molecule type" value="Genomic_DNA"/>
</dbReference>
<dbReference type="AlphaFoldDB" id="A0A8K0X170"/>
<feature type="compositionally biased region" description="Basic and acidic residues" evidence="3">
    <location>
        <begin position="421"/>
        <end position="431"/>
    </location>
</feature>
<evidence type="ECO:0000313" key="6">
    <source>
        <dbReference type="Proteomes" id="UP000813385"/>
    </source>
</evidence>